<dbReference type="Proteomes" id="UP000611640">
    <property type="component" value="Chromosome"/>
</dbReference>
<dbReference type="GO" id="GO:0006355">
    <property type="term" value="P:regulation of DNA-templated transcription"/>
    <property type="evidence" value="ECO:0007669"/>
    <property type="project" value="InterPro"/>
</dbReference>
<dbReference type="GO" id="GO:0003677">
    <property type="term" value="F:DNA binding"/>
    <property type="evidence" value="ECO:0007669"/>
    <property type="project" value="InterPro"/>
</dbReference>
<dbReference type="AlphaFoldDB" id="A0A7R7DM26"/>
<accession>A0A7R7DM26</accession>
<evidence type="ECO:0000259" key="1">
    <source>
        <dbReference type="PROSITE" id="PS50043"/>
    </source>
</evidence>
<evidence type="ECO:0000313" key="2">
    <source>
        <dbReference type="EMBL" id="BCJ34239.1"/>
    </source>
</evidence>
<sequence length="223" mass="24015">MSVVPVAPVATQRAAVSPVDSSPLWRSLFDRSGIGLAVLDSRLYVVDSNAVFAGWYGTGVERSFCELLHPSIRHHLGRQLARLVRGQTRALERVAARWADEDSGAGGELTGVAVDREPGQPRSVAVLISPGPGGSSGRHLIGSTKLLTDLDARILEGVAMGMTTIQLAAKLYLSRQGVEYHIGTMLRKFNVPNRASLASKAFSAGIFRIGCWPPQVVRDYVVR</sequence>
<dbReference type="SMART" id="SM00421">
    <property type="entry name" value="HTH_LUXR"/>
    <property type="match status" value="1"/>
</dbReference>
<keyword evidence="3" id="KW-1185">Reference proteome</keyword>
<dbReference type="SUPFAM" id="SSF55785">
    <property type="entry name" value="PYP-like sensor domain (PAS domain)"/>
    <property type="match status" value="1"/>
</dbReference>
<dbReference type="InterPro" id="IPR036388">
    <property type="entry name" value="WH-like_DNA-bd_sf"/>
</dbReference>
<dbReference type="EMBL" id="AP023355">
    <property type="protein sequence ID" value="BCJ34239.1"/>
    <property type="molecule type" value="Genomic_DNA"/>
</dbReference>
<dbReference type="InterPro" id="IPR016032">
    <property type="entry name" value="Sig_transdc_resp-reg_C-effctor"/>
</dbReference>
<name>A0A7R7DM26_9ACTN</name>
<dbReference type="PROSITE" id="PS50043">
    <property type="entry name" value="HTH_LUXR_2"/>
    <property type="match status" value="1"/>
</dbReference>
<dbReference type="InterPro" id="IPR035965">
    <property type="entry name" value="PAS-like_dom_sf"/>
</dbReference>
<dbReference type="Gene3D" id="1.10.10.10">
    <property type="entry name" value="Winged helix-like DNA-binding domain superfamily/Winged helix DNA-binding domain"/>
    <property type="match status" value="1"/>
</dbReference>
<reference evidence="2 3" key="1">
    <citation type="submission" date="2020-08" db="EMBL/GenBank/DDBJ databases">
        <title>Whole genome shotgun sequence of Actinocatenispora thailandica NBRC 105041.</title>
        <authorList>
            <person name="Komaki H."/>
            <person name="Tamura T."/>
        </authorList>
    </citation>
    <scope>NUCLEOTIDE SEQUENCE [LARGE SCALE GENOMIC DNA]</scope>
    <source>
        <strain evidence="2 3">NBRC 105041</strain>
    </source>
</reference>
<proteinExistence type="predicted"/>
<dbReference type="KEGG" id="atl:Athai_17420"/>
<organism evidence="2 3">
    <name type="scientific">Actinocatenispora thailandica</name>
    <dbReference type="NCBI Taxonomy" id="227318"/>
    <lineage>
        <taxon>Bacteria</taxon>
        <taxon>Bacillati</taxon>
        <taxon>Actinomycetota</taxon>
        <taxon>Actinomycetes</taxon>
        <taxon>Micromonosporales</taxon>
        <taxon>Micromonosporaceae</taxon>
        <taxon>Actinocatenispora</taxon>
    </lineage>
</organism>
<dbReference type="InterPro" id="IPR000792">
    <property type="entry name" value="Tscrpt_reg_LuxR_C"/>
</dbReference>
<dbReference type="SUPFAM" id="SSF46894">
    <property type="entry name" value="C-terminal effector domain of the bipartite response regulators"/>
    <property type="match status" value="1"/>
</dbReference>
<protein>
    <recommendedName>
        <fullName evidence="1">HTH luxR-type domain-containing protein</fullName>
    </recommendedName>
</protein>
<dbReference type="Pfam" id="PF00196">
    <property type="entry name" value="GerE"/>
    <property type="match status" value="1"/>
</dbReference>
<feature type="domain" description="HTH luxR-type" evidence="1">
    <location>
        <begin position="140"/>
        <end position="205"/>
    </location>
</feature>
<evidence type="ECO:0000313" key="3">
    <source>
        <dbReference type="Proteomes" id="UP000611640"/>
    </source>
</evidence>
<gene>
    <name evidence="2" type="ORF">Athai_17420</name>
</gene>